<sequence>MKRLWTPAWIARHVAMVVLVVGFLGLGWWQINRAAEGNALSWGYAVEWPIFAAFVLFVWWRELRHALRSAPGGEPAEPTPADRVGAGVPAPPSVNPTGVRRPVRVSRAPVPVDGAEDDDLVAYNRYLAWLNANPGARPGDYPG</sequence>
<evidence type="ECO:0000256" key="2">
    <source>
        <dbReference type="SAM" id="Phobius"/>
    </source>
</evidence>
<organism evidence="3">
    <name type="scientific">Micromonospora carbonacea</name>
    <dbReference type="NCBI Taxonomy" id="47853"/>
    <lineage>
        <taxon>Bacteria</taxon>
        <taxon>Bacillati</taxon>
        <taxon>Actinomycetota</taxon>
        <taxon>Actinomycetes</taxon>
        <taxon>Micromonosporales</taxon>
        <taxon>Micromonosporaceae</taxon>
        <taxon>Micromonospora</taxon>
    </lineage>
</organism>
<protein>
    <recommendedName>
        <fullName evidence="4">DNA-binding transcriptional regulator of glucitol operon</fullName>
    </recommendedName>
</protein>
<gene>
    <name evidence="3" type="ORF">HZU44_22975</name>
</gene>
<dbReference type="AlphaFoldDB" id="A0A7D5Y5F6"/>
<evidence type="ECO:0008006" key="4">
    <source>
        <dbReference type="Google" id="ProtNLM"/>
    </source>
</evidence>
<evidence type="ECO:0000313" key="3">
    <source>
        <dbReference type="EMBL" id="QLJ97618.1"/>
    </source>
</evidence>
<keyword evidence="2" id="KW-0472">Membrane</keyword>
<keyword evidence="2" id="KW-0812">Transmembrane</keyword>
<feature type="compositionally biased region" description="Low complexity" evidence="1">
    <location>
        <begin position="70"/>
        <end position="81"/>
    </location>
</feature>
<proteinExistence type="predicted"/>
<evidence type="ECO:0000256" key="1">
    <source>
        <dbReference type="SAM" id="MobiDB-lite"/>
    </source>
</evidence>
<dbReference type="EMBL" id="CP058905">
    <property type="protein sequence ID" value="QLJ97618.1"/>
    <property type="molecule type" value="Genomic_DNA"/>
</dbReference>
<name>A0A7D5Y5F6_9ACTN</name>
<feature type="transmembrane region" description="Helical" evidence="2">
    <location>
        <begin position="41"/>
        <end position="60"/>
    </location>
</feature>
<keyword evidence="2" id="KW-1133">Transmembrane helix</keyword>
<feature type="region of interest" description="Disordered" evidence="1">
    <location>
        <begin position="69"/>
        <end position="100"/>
    </location>
</feature>
<feature type="transmembrane region" description="Helical" evidence="2">
    <location>
        <begin position="9"/>
        <end position="29"/>
    </location>
</feature>
<reference evidence="3" key="1">
    <citation type="submission" date="2020-08" db="EMBL/GenBank/DDBJ databases">
        <title>A bifunctional nitrone conjugated secondary metabolite targeting the ribosome.</title>
        <authorList>
            <person name="Limbrick E.M."/>
            <person name="Graf M."/>
            <person name="Derewacz D.K."/>
            <person name="Nguyen F."/>
            <person name="Spraggins J.M."/>
            <person name="Wieland M."/>
            <person name="Ynigez-Gutierrez A.E."/>
            <person name="Reisman B.J."/>
            <person name="Zinshteyn B."/>
            <person name="McCulloch K."/>
            <person name="Iverson T.M."/>
            <person name="Green R."/>
            <person name="Wilson D.N."/>
            <person name="Bachmann B.O."/>
        </authorList>
    </citation>
    <scope>NUCLEOTIDE SEQUENCE</scope>
    <source>
        <strain evidence="3">Africana</strain>
    </source>
</reference>
<accession>A0A7D5Y5F6</accession>